<sequence length="183" mass="20888">MPEELSLPRILPIGAILFETLFLLIAIPLEGYILNRSLKFDKKTSIFYAISMNVFSSVIGWNIFFLIEPILSVSFKSELIGYVFLNTFRNPRIQNSIILIGFMIFFATFLVKFLFLKLLIITASEGVKKQETTDISQHEKILTNQKMKLQNSSLVTTTLIANSLSYTVITLILVIRNFAIQIK</sequence>
<name>A0A926WL81_9NOST</name>
<evidence type="ECO:0000313" key="3">
    <source>
        <dbReference type="Proteomes" id="UP000662185"/>
    </source>
</evidence>
<protein>
    <submittedName>
        <fullName evidence="2">Filament integrity protein fraC</fullName>
    </submittedName>
</protein>
<dbReference type="AlphaFoldDB" id="A0A926WL81"/>
<evidence type="ECO:0000313" key="2">
    <source>
        <dbReference type="EMBL" id="MBD2295496.1"/>
    </source>
</evidence>
<comment type="caution">
    <text evidence="2">The sequence shown here is derived from an EMBL/GenBank/DDBJ whole genome shotgun (WGS) entry which is preliminary data.</text>
</comment>
<dbReference type="Pfam" id="PF24301">
    <property type="entry name" value="FraC"/>
    <property type="match status" value="1"/>
</dbReference>
<feature type="transmembrane region" description="Helical" evidence="1">
    <location>
        <begin position="154"/>
        <end position="175"/>
    </location>
</feature>
<feature type="transmembrane region" description="Helical" evidence="1">
    <location>
        <begin position="12"/>
        <end position="34"/>
    </location>
</feature>
<dbReference type="NCBIfam" id="NF045624">
    <property type="entry name" value="filament_FraC"/>
    <property type="match status" value="1"/>
</dbReference>
<feature type="transmembrane region" description="Helical" evidence="1">
    <location>
        <begin position="97"/>
        <end position="120"/>
    </location>
</feature>
<keyword evidence="1" id="KW-0812">Transmembrane</keyword>
<keyword evidence="1" id="KW-0472">Membrane</keyword>
<proteinExistence type="predicted"/>
<accession>A0A926WL81</accession>
<dbReference type="RefSeq" id="WP_190562933.1">
    <property type="nucleotide sequence ID" value="NZ_JACJQU010000013.1"/>
</dbReference>
<dbReference type="Proteomes" id="UP000662185">
    <property type="component" value="Unassembled WGS sequence"/>
</dbReference>
<dbReference type="EMBL" id="JACJQU010000013">
    <property type="protein sequence ID" value="MBD2295496.1"/>
    <property type="molecule type" value="Genomic_DNA"/>
</dbReference>
<reference evidence="3" key="1">
    <citation type="journal article" date="2020" name="ISME J.">
        <title>Comparative genomics reveals insights into cyanobacterial evolution and habitat adaptation.</title>
        <authorList>
            <person name="Chen M.Y."/>
            <person name="Teng W.K."/>
            <person name="Zhao L."/>
            <person name="Hu C.X."/>
            <person name="Zhou Y.K."/>
            <person name="Han B.P."/>
            <person name="Song L.R."/>
            <person name="Shu W.S."/>
        </authorList>
    </citation>
    <scope>NUCLEOTIDE SEQUENCE [LARGE SCALE GENOMIC DNA]</scope>
    <source>
        <strain evidence="3">FACHB-251</strain>
    </source>
</reference>
<evidence type="ECO:0000256" key="1">
    <source>
        <dbReference type="SAM" id="Phobius"/>
    </source>
</evidence>
<keyword evidence="3" id="KW-1185">Reference proteome</keyword>
<feature type="transmembrane region" description="Helical" evidence="1">
    <location>
        <begin position="46"/>
        <end position="67"/>
    </location>
</feature>
<keyword evidence="1" id="KW-1133">Transmembrane helix</keyword>
<gene>
    <name evidence="2" type="ORF">H6G06_18975</name>
</gene>
<dbReference type="InterPro" id="IPR054663">
    <property type="entry name" value="FraC"/>
</dbReference>
<organism evidence="2 3">
    <name type="scientific">Anabaena sphaerica FACHB-251</name>
    <dbReference type="NCBI Taxonomy" id="2692883"/>
    <lineage>
        <taxon>Bacteria</taxon>
        <taxon>Bacillati</taxon>
        <taxon>Cyanobacteriota</taxon>
        <taxon>Cyanophyceae</taxon>
        <taxon>Nostocales</taxon>
        <taxon>Nostocaceae</taxon>
        <taxon>Anabaena</taxon>
    </lineage>
</organism>